<name>A0ABT8RA06_9BACT</name>
<evidence type="ECO:0000313" key="1">
    <source>
        <dbReference type="EMBL" id="MDO1448048.1"/>
    </source>
</evidence>
<keyword evidence="2" id="KW-1185">Reference proteome</keyword>
<reference evidence="1" key="1">
    <citation type="submission" date="2023-07" db="EMBL/GenBank/DDBJ databases">
        <title>The genome sequence of Rhodocytophaga aerolata KACC 12507.</title>
        <authorList>
            <person name="Zhang X."/>
        </authorList>
    </citation>
    <scope>NUCLEOTIDE SEQUENCE</scope>
    <source>
        <strain evidence="1">KACC 12507</strain>
    </source>
</reference>
<dbReference type="InterPro" id="IPR029069">
    <property type="entry name" value="HotDog_dom_sf"/>
</dbReference>
<comment type="caution">
    <text evidence="1">The sequence shown here is derived from an EMBL/GenBank/DDBJ whole genome shotgun (WGS) entry which is preliminary data.</text>
</comment>
<organism evidence="1 2">
    <name type="scientific">Rhodocytophaga aerolata</name>
    <dbReference type="NCBI Taxonomy" id="455078"/>
    <lineage>
        <taxon>Bacteria</taxon>
        <taxon>Pseudomonadati</taxon>
        <taxon>Bacteroidota</taxon>
        <taxon>Cytophagia</taxon>
        <taxon>Cytophagales</taxon>
        <taxon>Rhodocytophagaceae</taxon>
        <taxon>Rhodocytophaga</taxon>
    </lineage>
</organism>
<accession>A0ABT8RA06</accession>
<dbReference type="Proteomes" id="UP001168528">
    <property type="component" value="Unassembled WGS sequence"/>
</dbReference>
<gene>
    <name evidence="1" type="ORF">Q0590_17375</name>
</gene>
<dbReference type="GO" id="GO:0016787">
    <property type="term" value="F:hydrolase activity"/>
    <property type="evidence" value="ECO:0007669"/>
    <property type="project" value="UniProtKB-KW"/>
</dbReference>
<dbReference type="Gene3D" id="3.10.129.10">
    <property type="entry name" value="Hotdog Thioesterase"/>
    <property type="match status" value="1"/>
</dbReference>
<dbReference type="EC" id="3.1.2.-" evidence="1"/>
<dbReference type="SUPFAM" id="SSF54637">
    <property type="entry name" value="Thioesterase/thiol ester dehydrase-isomerase"/>
    <property type="match status" value="1"/>
</dbReference>
<proteinExistence type="predicted"/>
<dbReference type="EMBL" id="JAUKPO010000009">
    <property type="protein sequence ID" value="MDO1448048.1"/>
    <property type="molecule type" value="Genomic_DNA"/>
</dbReference>
<keyword evidence="1" id="KW-0378">Hydrolase</keyword>
<dbReference type="Pfam" id="PF13279">
    <property type="entry name" value="4HBT_2"/>
    <property type="match status" value="1"/>
</dbReference>
<dbReference type="CDD" id="cd00586">
    <property type="entry name" value="4HBT"/>
    <property type="match status" value="1"/>
</dbReference>
<sequence length="145" mass="17049">MAAYIKDLSIRWADLDPNFHLRHTAYYDFAAQARIDLLHSIGLTVHFMQQAEFGPVLFREECIFRREIRYGDSIQLTSKLKKARQDFSRFSIQHDFIRNDGTVCAILTIDAAWINTRIRKLTLPIIEDKTILEAMPKTDDFEWVQ</sequence>
<dbReference type="RefSeq" id="WP_302038853.1">
    <property type="nucleotide sequence ID" value="NZ_JAUKPO010000009.1"/>
</dbReference>
<protein>
    <submittedName>
        <fullName evidence="1">Acyl-CoA thioesterase</fullName>
        <ecNumber evidence="1">3.1.2.-</ecNumber>
    </submittedName>
</protein>
<evidence type="ECO:0000313" key="2">
    <source>
        <dbReference type="Proteomes" id="UP001168528"/>
    </source>
</evidence>